<protein>
    <submittedName>
        <fullName evidence="1">Susd and RagB outer membrane lipoprotein</fullName>
    </submittedName>
</protein>
<dbReference type="SUPFAM" id="SSF48452">
    <property type="entry name" value="TPR-like"/>
    <property type="match status" value="1"/>
</dbReference>
<dbReference type="STRING" id="990371.SAMN05421813_11415"/>
<dbReference type="Gene3D" id="1.25.40.390">
    <property type="match status" value="1"/>
</dbReference>
<gene>
    <name evidence="1" type="ORF">SAMN05421813_11415</name>
</gene>
<dbReference type="PROSITE" id="PS51257">
    <property type="entry name" value="PROKAR_LIPOPROTEIN"/>
    <property type="match status" value="1"/>
</dbReference>
<dbReference type="EMBL" id="FNHH01000014">
    <property type="protein sequence ID" value="SDM50631.1"/>
    <property type="molecule type" value="Genomic_DNA"/>
</dbReference>
<reference evidence="2" key="1">
    <citation type="submission" date="2016-10" db="EMBL/GenBank/DDBJ databases">
        <authorList>
            <person name="Varghese N."/>
            <person name="Submissions S."/>
        </authorList>
    </citation>
    <scope>NUCLEOTIDE SEQUENCE [LARGE SCALE GENOMIC DNA]</scope>
    <source>
        <strain evidence="2">DSM 24536</strain>
    </source>
</reference>
<dbReference type="InterPro" id="IPR011990">
    <property type="entry name" value="TPR-like_helical_dom_sf"/>
</dbReference>
<name>A0A1G9TSQ8_9SPHI</name>
<keyword evidence="1" id="KW-0449">Lipoprotein</keyword>
<accession>A0A1G9TSQ8</accession>
<keyword evidence="2" id="KW-1185">Reference proteome</keyword>
<dbReference type="InterPro" id="IPR024302">
    <property type="entry name" value="SusD-like"/>
</dbReference>
<evidence type="ECO:0000313" key="1">
    <source>
        <dbReference type="EMBL" id="SDM50631.1"/>
    </source>
</evidence>
<dbReference type="AlphaFoldDB" id="A0A1G9TSQ8"/>
<evidence type="ECO:0000313" key="2">
    <source>
        <dbReference type="Proteomes" id="UP000199226"/>
    </source>
</evidence>
<dbReference type="OrthoDB" id="9766256at2"/>
<dbReference type="RefSeq" id="WP_090704767.1">
    <property type="nucleotide sequence ID" value="NZ_FNHH01000014.1"/>
</dbReference>
<sequence>MKKIFQLIITISFAIFGTSCTKDFNEINTNTKVLTVDGLDQSSYGFVVKRALYSGVYFDNSTSFLRGHAAFSDIYSNYQTHTHPDFYSDNFVLNGAWLDAFYGGFYTGVAPQVKYAEDYAVTNKYDIENAMMKVWRVYVYHRITDFWGPIPYSKFGNGEKTVPYDKQEDIYKDFFTTLDQAVALLKSNSGKTSFLGAQDVIYAGNVDKWLKMANTLRLRLALRVKYADPALAKTNAEKAIADGVIENNADNATVKSAIAFANKYNTLTAWSDFRMSADMESVLKGYADPRASKFFSAAGTSDPSDDPAGFTFNFEGIRNGQTKIAKQSGINAVSSNMAPAYLTVGDKGPDWPVLRAAEVYFLRAEGALEGWNMGGGSTRSFYESGISASLAEHGSDGKNLVGNPYVSSTNVPAGYDSQSAPVSTIPVAFQSSASKERILEQIITQKWIALYPDSEEAWAERRRTNYPTLYDRILSENPDIPVNKIPRRVPFVGIEYNNNRTAVEAAVATMLGGPDNGVTKLWWDKKP</sequence>
<dbReference type="Proteomes" id="UP000199226">
    <property type="component" value="Unassembled WGS sequence"/>
</dbReference>
<proteinExistence type="predicted"/>
<dbReference type="Pfam" id="PF12741">
    <property type="entry name" value="SusD-like"/>
    <property type="match status" value="1"/>
</dbReference>
<organism evidence="1 2">
    <name type="scientific">Daejeonella rubra</name>
    <dbReference type="NCBI Taxonomy" id="990371"/>
    <lineage>
        <taxon>Bacteria</taxon>
        <taxon>Pseudomonadati</taxon>
        <taxon>Bacteroidota</taxon>
        <taxon>Sphingobacteriia</taxon>
        <taxon>Sphingobacteriales</taxon>
        <taxon>Sphingobacteriaceae</taxon>
        <taxon>Daejeonella</taxon>
    </lineage>
</organism>